<dbReference type="SUPFAM" id="SSF52343">
    <property type="entry name" value="Ferredoxin reductase-like, C-terminal NADP-linked domain"/>
    <property type="match status" value="1"/>
</dbReference>
<organism evidence="16 17">
    <name type="scientific">Hebeloma cylindrosporum</name>
    <dbReference type="NCBI Taxonomy" id="76867"/>
    <lineage>
        <taxon>Eukaryota</taxon>
        <taxon>Fungi</taxon>
        <taxon>Dikarya</taxon>
        <taxon>Basidiomycota</taxon>
        <taxon>Agaricomycotina</taxon>
        <taxon>Agaricomycetes</taxon>
        <taxon>Agaricomycetidae</taxon>
        <taxon>Agaricales</taxon>
        <taxon>Agaricineae</taxon>
        <taxon>Hymenogastraceae</taxon>
        <taxon>Hebeloma</taxon>
    </lineage>
</organism>
<evidence type="ECO:0000256" key="5">
    <source>
        <dbReference type="ARBA" id="ARBA00022475"/>
    </source>
</evidence>
<dbReference type="GO" id="GO:0015677">
    <property type="term" value="P:copper ion import"/>
    <property type="evidence" value="ECO:0007669"/>
    <property type="project" value="TreeGrafter"/>
</dbReference>
<dbReference type="InterPro" id="IPR051410">
    <property type="entry name" value="Ferric/Cupric_Reductase"/>
</dbReference>
<dbReference type="Pfam" id="PF08030">
    <property type="entry name" value="NAD_binding_6"/>
    <property type="match status" value="1"/>
</dbReference>
<reference evidence="16 17" key="1">
    <citation type="submission" date="2014-04" db="EMBL/GenBank/DDBJ databases">
        <authorList>
            <consortium name="DOE Joint Genome Institute"/>
            <person name="Kuo A."/>
            <person name="Gay G."/>
            <person name="Dore J."/>
            <person name="Kohler A."/>
            <person name="Nagy L.G."/>
            <person name="Floudas D."/>
            <person name="Copeland A."/>
            <person name="Barry K.W."/>
            <person name="Cichocki N."/>
            <person name="Veneault-Fourrey C."/>
            <person name="LaButti K."/>
            <person name="Lindquist E.A."/>
            <person name="Lipzen A."/>
            <person name="Lundell T."/>
            <person name="Morin E."/>
            <person name="Murat C."/>
            <person name="Sun H."/>
            <person name="Tunlid A."/>
            <person name="Henrissat B."/>
            <person name="Grigoriev I.V."/>
            <person name="Hibbett D.S."/>
            <person name="Martin F."/>
            <person name="Nordberg H.P."/>
            <person name="Cantor M.N."/>
            <person name="Hua S.X."/>
        </authorList>
    </citation>
    <scope>NUCLEOTIDE SEQUENCE [LARGE SCALE GENOMIC DNA]</scope>
    <source>
        <strain evidence="17">h7</strain>
    </source>
</reference>
<keyword evidence="8 14" id="KW-1133">Transmembrane helix</keyword>
<dbReference type="InterPro" id="IPR013121">
    <property type="entry name" value="Fe_red_NAD-bd_6"/>
</dbReference>
<keyword evidence="9" id="KW-0560">Oxidoreductase</keyword>
<keyword evidence="17" id="KW-1185">Reference proteome</keyword>
<dbReference type="InterPro" id="IPR013130">
    <property type="entry name" value="Fe3_Rdtase_TM_dom"/>
</dbReference>
<protein>
    <recommendedName>
        <fullName evidence="3">ferric-chelate reductase (NADPH)</fullName>
        <ecNumber evidence="3">1.16.1.9</ecNumber>
    </recommendedName>
</protein>
<gene>
    <name evidence="16" type="ORF">M413DRAFT_77388</name>
</gene>
<dbReference type="CDD" id="cd06186">
    <property type="entry name" value="NOX_Duox_like_FAD_NADP"/>
    <property type="match status" value="1"/>
</dbReference>
<dbReference type="PANTHER" id="PTHR32361:SF9">
    <property type="entry name" value="FERRIC REDUCTASE TRANSMEMBRANE COMPONENT 3-RELATED"/>
    <property type="match status" value="1"/>
</dbReference>
<dbReference type="InterPro" id="IPR017927">
    <property type="entry name" value="FAD-bd_FR_type"/>
</dbReference>
<dbReference type="InterPro" id="IPR013112">
    <property type="entry name" value="FAD-bd_8"/>
</dbReference>
<evidence type="ECO:0000313" key="17">
    <source>
        <dbReference type="Proteomes" id="UP000053424"/>
    </source>
</evidence>
<dbReference type="SFLD" id="SFLDG01168">
    <property type="entry name" value="Ferric_reductase_subgroup_(FRE"/>
    <property type="match status" value="1"/>
</dbReference>
<dbReference type="GO" id="GO:0006826">
    <property type="term" value="P:iron ion transport"/>
    <property type="evidence" value="ECO:0007669"/>
    <property type="project" value="UniProtKB-ARBA"/>
</dbReference>
<dbReference type="HOGENOM" id="CLU_010365_6_1_1"/>
<dbReference type="InterPro" id="IPR039261">
    <property type="entry name" value="FNR_nucleotide-bd"/>
</dbReference>
<dbReference type="GO" id="GO:0005886">
    <property type="term" value="C:plasma membrane"/>
    <property type="evidence" value="ECO:0007669"/>
    <property type="project" value="UniProtKB-SubCell"/>
</dbReference>
<feature type="transmembrane region" description="Helical" evidence="14">
    <location>
        <begin position="42"/>
        <end position="61"/>
    </location>
</feature>
<comment type="similarity">
    <text evidence="2">Belongs to the ferric reductase (FRE) family.</text>
</comment>
<evidence type="ECO:0000256" key="7">
    <source>
        <dbReference type="ARBA" id="ARBA00022982"/>
    </source>
</evidence>
<evidence type="ECO:0000256" key="6">
    <source>
        <dbReference type="ARBA" id="ARBA00022692"/>
    </source>
</evidence>
<dbReference type="AlphaFoldDB" id="A0A0C3BYR9"/>
<evidence type="ECO:0000256" key="11">
    <source>
        <dbReference type="ARBA" id="ARBA00023136"/>
    </source>
</evidence>
<evidence type="ECO:0000256" key="2">
    <source>
        <dbReference type="ARBA" id="ARBA00006278"/>
    </source>
</evidence>
<keyword evidence="11 14" id="KW-0472">Membrane</keyword>
<proteinExistence type="inferred from homology"/>
<keyword evidence="12" id="KW-0325">Glycoprotein</keyword>
<dbReference type="STRING" id="686832.A0A0C3BYR9"/>
<dbReference type="OrthoDB" id="17725at2759"/>
<dbReference type="InterPro" id="IPR017938">
    <property type="entry name" value="Riboflavin_synthase-like_b-brl"/>
</dbReference>
<evidence type="ECO:0000256" key="4">
    <source>
        <dbReference type="ARBA" id="ARBA00022448"/>
    </source>
</evidence>
<feature type="domain" description="FAD-binding FR-type" evidence="15">
    <location>
        <begin position="308"/>
        <end position="417"/>
    </location>
</feature>
<comment type="subcellular location">
    <subcellularLocation>
        <location evidence="1">Cell membrane</location>
        <topology evidence="1">Multi-pass membrane protein</topology>
    </subcellularLocation>
</comment>
<keyword evidence="5" id="KW-1003">Cell membrane</keyword>
<dbReference type="Proteomes" id="UP000053424">
    <property type="component" value="Unassembled WGS sequence"/>
</dbReference>
<reference evidence="17" key="2">
    <citation type="submission" date="2015-01" db="EMBL/GenBank/DDBJ databases">
        <title>Evolutionary Origins and Diversification of the Mycorrhizal Mutualists.</title>
        <authorList>
            <consortium name="DOE Joint Genome Institute"/>
            <consortium name="Mycorrhizal Genomics Consortium"/>
            <person name="Kohler A."/>
            <person name="Kuo A."/>
            <person name="Nagy L.G."/>
            <person name="Floudas D."/>
            <person name="Copeland A."/>
            <person name="Barry K.W."/>
            <person name="Cichocki N."/>
            <person name="Veneault-Fourrey C."/>
            <person name="LaButti K."/>
            <person name="Lindquist E.A."/>
            <person name="Lipzen A."/>
            <person name="Lundell T."/>
            <person name="Morin E."/>
            <person name="Murat C."/>
            <person name="Riley R."/>
            <person name="Ohm R."/>
            <person name="Sun H."/>
            <person name="Tunlid A."/>
            <person name="Henrissat B."/>
            <person name="Grigoriev I.V."/>
            <person name="Hibbett D.S."/>
            <person name="Martin F."/>
        </authorList>
    </citation>
    <scope>NUCLEOTIDE SEQUENCE [LARGE SCALE GENOMIC DNA]</scope>
    <source>
        <strain evidence="17">h7</strain>
    </source>
</reference>
<evidence type="ECO:0000256" key="12">
    <source>
        <dbReference type="ARBA" id="ARBA00023180"/>
    </source>
</evidence>
<name>A0A0C3BYR9_HEBCY</name>
<feature type="transmembrane region" description="Helical" evidence="14">
    <location>
        <begin position="418"/>
        <end position="442"/>
    </location>
</feature>
<dbReference type="EC" id="1.16.1.9" evidence="3"/>
<feature type="transmembrane region" description="Helical" evidence="14">
    <location>
        <begin position="245"/>
        <end position="267"/>
    </location>
</feature>
<dbReference type="GO" id="GO:0052851">
    <property type="term" value="F:ferric-chelate reductase (NADPH) activity"/>
    <property type="evidence" value="ECO:0007669"/>
    <property type="project" value="UniProtKB-EC"/>
</dbReference>
<evidence type="ECO:0000256" key="8">
    <source>
        <dbReference type="ARBA" id="ARBA00022989"/>
    </source>
</evidence>
<accession>A0A0C3BYR9</accession>
<sequence>MLPSINLIARTISFPSLGNVDAVVNPDKNIRNARIVEYPKQALYFIASFIALVSLCHFFSLGYRYATRNRFSDVQRRDRILLSRLPIALVDTLRALFFRQTIPIGSSFTLNLAELCLILGYLGVLFSWTFVNSTSTTGLRADPQYYADRAGRIAASQLPVVIALGMRNNIISWFTGVSFDKLNNLHRISVRILCILIWIHGGGRVRPSYMYGLTQWLHCGPVAGSALSLLVILTIRPVRQRNYELFLLVHFVLVLYFIGVRRLPLFIHKVRRVPYYGWPSMVMSGLERLLRLIRLVVYNFSYFNPFGSNDTKSQDATVDVLTESVLRVTIHRPSHFHWRSGQSVYLSFPSVNTYPLQAHPFTIATIDEADEGSFAEKRLIFIFRVRNGFTKNLMHVASPDATYRVFINGPYSSPPLLVGYNTVLLIAGGTGITFTLPLFLNLISRAKRDERPCQKVLFVWAIRRAEHICWIEDILMPALIGIPSSTEVAVKIYVTKSEKDSEKEESSVEELDPNDSSRSQRIGRVVDSEYVSFTSGRPDLQDMNQREIEKASGRMSINACGPHGLGNTVRKAVRTPRLMDILRGGPTINLHIEKFGSVSIWIWDGNQELTLQLVVNTRWGV</sequence>
<dbReference type="Pfam" id="PF01794">
    <property type="entry name" value="Ferric_reduct"/>
    <property type="match status" value="1"/>
</dbReference>
<evidence type="ECO:0000256" key="13">
    <source>
        <dbReference type="ARBA" id="ARBA00048483"/>
    </source>
</evidence>
<dbReference type="SUPFAM" id="SSF63380">
    <property type="entry name" value="Riboflavin synthase domain-like"/>
    <property type="match status" value="1"/>
</dbReference>
<feature type="transmembrane region" description="Helical" evidence="14">
    <location>
        <begin position="110"/>
        <end position="131"/>
    </location>
</feature>
<keyword evidence="6 14" id="KW-0812">Transmembrane</keyword>
<dbReference type="GO" id="GO:0006879">
    <property type="term" value="P:intracellular iron ion homeostasis"/>
    <property type="evidence" value="ECO:0007669"/>
    <property type="project" value="TreeGrafter"/>
</dbReference>
<evidence type="ECO:0000256" key="14">
    <source>
        <dbReference type="SAM" id="Phobius"/>
    </source>
</evidence>
<keyword evidence="10" id="KW-0406">Ion transport</keyword>
<evidence type="ECO:0000313" key="16">
    <source>
        <dbReference type="EMBL" id="KIM37179.1"/>
    </source>
</evidence>
<dbReference type="EMBL" id="KN831799">
    <property type="protein sequence ID" value="KIM37179.1"/>
    <property type="molecule type" value="Genomic_DNA"/>
</dbReference>
<evidence type="ECO:0000256" key="10">
    <source>
        <dbReference type="ARBA" id="ARBA00023065"/>
    </source>
</evidence>
<evidence type="ECO:0000256" key="1">
    <source>
        <dbReference type="ARBA" id="ARBA00004651"/>
    </source>
</evidence>
<feature type="transmembrane region" description="Helical" evidence="14">
    <location>
        <begin position="215"/>
        <end position="233"/>
    </location>
</feature>
<evidence type="ECO:0000259" key="15">
    <source>
        <dbReference type="PROSITE" id="PS51384"/>
    </source>
</evidence>
<keyword evidence="7" id="KW-0249">Electron transport</keyword>
<dbReference type="PANTHER" id="PTHR32361">
    <property type="entry name" value="FERRIC/CUPRIC REDUCTASE TRANSMEMBRANE COMPONENT"/>
    <property type="match status" value="1"/>
</dbReference>
<comment type="catalytic activity">
    <reaction evidence="13">
        <text>2 a Fe(II)-siderophore + NADP(+) + H(+) = 2 a Fe(III)-siderophore + NADPH</text>
        <dbReference type="Rhea" id="RHEA:28795"/>
        <dbReference type="Rhea" id="RHEA-COMP:11342"/>
        <dbReference type="Rhea" id="RHEA-COMP:11344"/>
        <dbReference type="ChEBI" id="CHEBI:15378"/>
        <dbReference type="ChEBI" id="CHEBI:29033"/>
        <dbReference type="ChEBI" id="CHEBI:29034"/>
        <dbReference type="ChEBI" id="CHEBI:57783"/>
        <dbReference type="ChEBI" id="CHEBI:58349"/>
        <dbReference type="EC" id="1.16.1.9"/>
    </reaction>
</comment>
<dbReference type="SFLD" id="SFLDS00052">
    <property type="entry name" value="Ferric_Reductase_Domain"/>
    <property type="match status" value="1"/>
</dbReference>
<dbReference type="Gene3D" id="3.40.50.80">
    <property type="entry name" value="Nucleotide-binding domain of ferredoxin-NADP reductase (FNR) module"/>
    <property type="match status" value="1"/>
</dbReference>
<evidence type="ECO:0000256" key="3">
    <source>
        <dbReference type="ARBA" id="ARBA00012668"/>
    </source>
</evidence>
<evidence type="ECO:0000256" key="9">
    <source>
        <dbReference type="ARBA" id="ARBA00023002"/>
    </source>
</evidence>
<dbReference type="Pfam" id="PF08022">
    <property type="entry name" value="FAD_binding_8"/>
    <property type="match status" value="1"/>
</dbReference>
<dbReference type="PROSITE" id="PS51384">
    <property type="entry name" value="FAD_FR"/>
    <property type="match status" value="1"/>
</dbReference>
<keyword evidence="4" id="KW-0813">Transport</keyword>